<evidence type="ECO:0000313" key="2">
    <source>
        <dbReference type="EMBL" id="CAD9387736.1"/>
    </source>
</evidence>
<sequence>MAEYMTVKQDRLREQKKIADELSELLGELNDDTGKSLSTMHAAVALSQRPGKLNYYQSPQNISNYTKNDEVKRLVQKIKEIEHDIRKTEDSFHQAESSRVNVAKSREDITGVDSFEQWHSRHNSWRDNSAICGRSTKTKMKEAGPGEGYFTTFKQKPRHFGGTGVHQGFDSQALTMKRGRITR</sequence>
<reference evidence="2" key="1">
    <citation type="submission" date="2021-01" db="EMBL/GenBank/DDBJ databases">
        <authorList>
            <person name="Corre E."/>
            <person name="Pelletier E."/>
            <person name="Niang G."/>
            <person name="Scheremetjew M."/>
            <person name="Finn R."/>
            <person name="Kale V."/>
            <person name="Holt S."/>
            <person name="Cochrane G."/>
            <person name="Meng A."/>
            <person name="Brown T."/>
            <person name="Cohen L."/>
        </authorList>
    </citation>
    <scope>NUCLEOTIDE SEQUENCE</scope>
    <source>
        <strain evidence="2">CCMP1381</strain>
    </source>
</reference>
<dbReference type="AlphaFoldDB" id="A0A7S2B6K7"/>
<accession>A0A7S2B6K7</accession>
<name>A0A7S2B6K7_9STRA</name>
<feature type="coiled-coil region" evidence="1">
    <location>
        <begin position="71"/>
        <end position="98"/>
    </location>
</feature>
<gene>
    <name evidence="2" type="ORF">DSPE1174_LOCUS5881</name>
</gene>
<evidence type="ECO:0000256" key="1">
    <source>
        <dbReference type="SAM" id="Coils"/>
    </source>
</evidence>
<keyword evidence="1" id="KW-0175">Coiled coil</keyword>
<organism evidence="2">
    <name type="scientific">Octactis speculum</name>
    <dbReference type="NCBI Taxonomy" id="3111310"/>
    <lineage>
        <taxon>Eukaryota</taxon>
        <taxon>Sar</taxon>
        <taxon>Stramenopiles</taxon>
        <taxon>Ochrophyta</taxon>
        <taxon>Dictyochophyceae</taxon>
        <taxon>Dictyochales</taxon>
        <taxon>Dictyochaceae</taxon>
        <taxon>Octactis</taxon>
    </lineage>
</organism>
<dbReference type="EMBL" id="HBGS01011187">
    <property type="protein sequence ID" value="CAD9387736.1"/>
    <property type="molecule type" value="Transcribed_RNA"/>
</dbReference>
<proteinExistence type="predicted"/>
<protein>
    <submittedName>
        <fullName evidence="2">Uncharacterized protein</fullName>
    </submittedName>
</protein>